<reference evidence="2" key="1">
    <citation type="submission" date="2021-06" db="EMBL/GenBank/DDBJ databases">
        <authorList>
            <person name="Huq M.A."/>
        </authorList>
    </citation>
    <scope>NUCLEOTIDE SEQUENCE</scope>
    <source>
        <strain evidence="2">MAH-26</strain>
    </source>
</reference>
<dbReference type="EMBL" id="JAHSPG010000018">
    <property type="protein sequence ID" value="MBV4360563.1"/>
    <property type="molecule type" value="Genomic_DNA"/>
</dbReference>
<protein>
    <recommendedName>
        <fullName evidence="4">DUF5106 domain-containing protein</fullName>
    </recommendedName>
</protein>
<feature type="chain" id="PRO_5038934347" description="DUF5106 domain-containing protein" evidence="1">
    <location>
        <begin position="20"/>
        <end position="348"/>
    </location>
</feature>
<gene>
    <name evidence="2" type="ORF">KTO63_25590</name>
</gene>
<evidence type="ECO:0000256" key="1">
    <source>
        <dbReference type="SAM" id="SignalP"/>
    </source>
</evidence>
<evidence type="ECO:0008006" key="4">
    <source>
        <dbReference type="Google" id="ProtNLM"/>
    </source>
</evidence>
<proteinExistence type="predicted"/>
<keyword evidence="1" id="KW-0732">Signal</keyword>
<feature type="signal peptide" evidence="1">
    <location>
        <begin position="1"/>
        <end position="19"/>
    </location>
</feature>
<comment type="caution">
    <text evidence="2">The sequence shown here is derived from an EMBL/GenBank/DDBJ whole genome shotgun (WGS) entry which is preliminary data.</text>
</comment>
<sequence>MKKLTAFLVAILIIKNISAQISDGDARLAYQQINDAYESTSYYSGSQMSDALKQRMGKWMPKVLYMYLECAYKNYTENSQTGGIRYPVDYKRFCSFKSQADTFFTLIDKATYPQDKYNNMVDVQKYFSDMMVRYKYQESRTPESAVAFLNECARRYARRNVGGQPNVKNPSIFAFTNDAGDESFYRNIRFLLEDGYLNVLVINKWSYKVDRKNTFAVINNDVIDLHNAQPLDVRRNYLRGYINHKLYVYKRKEDLPALDSTHPKKVVVQNNDLFQYVYEGYDKKTGSMNIAANYVQYPILDLFNQTDQFSADHLGERIIEAFNFLLNYYPVLPVNNAPKEETNRPLGF</sequence>
<evidence type="ECO:0000313" key="2">
    <source>
        <dbReference type="EMBL" id="MBV4360563.1"/>
    </source>
</evidence>
<dbReference type="Proteomes" id="UP000812270">
    <property type="component" value="Unassembled WGS sequence"/>
</dbReference>
<name>A0A9E2SCH7_9BACT</name>
<dbReference type="AlphaFoldDB" id="A0A9E2SCH7"/>
<organism evidence="2 3">
    <name type="scientific">Pinibacter aurantiacus</name>
    <dbReference type="NCBI Taxonomy" id="2851599"/>
    <lineage>
        <taxon>Bacteria</taxon>
        <taxon>Pseudomonadati</taxon>
        <taxon>Bacteroidota</taxon>
        <taxon>Chitinophagia</taxon>
        <taxon>Chitinophagales</taxon>
        <taxon>Chitinophagaceae</taxon>
        <taxon>Pinibacter</taxon>
    </lineage>
</organism>
<accession>A0A9E2SCH7</accession>
<dbReference type="RefSeq" id="WP_217795060.1">
    <property type="nucleotide sequence ID" value="NZ_JAHSPG010000018.1"/>
</dbReference>
<keyword evidence="3" id="KW-1185">Reference proteome</keyword>
<evidence type="ECO:0000313" key="3">
    <source>
        <dbReference type="Proteomes" id="UP000812270"/>
    </source>
</evidence>